<proteinExistence type="predicted"/>
<sequence>MDKIKYLSRIQLFSELEIEELKKIEPVTPMKVIKKGTIITSPHMDQKILYLIKSGNVRLYKLSEGGKEFTIDILGTGHVFGEIGSFTTGSENMYAETWEDSIICTIDKNQFEKIIHDRPSVSLKFIEMVSNRLKEVEELLEYMAYSSVRKRLLYLLHKLAVKFGGELPSSNPKEVDWIQLEIPITHHEIAMMIGSIRETVTSLLNDLTKEGIVRKVGNRKPIKIHFALLKRALEEE</sequence>
<dbReference type="Proteomes" id="UP001226091">
    <property type="component" value="Chromosome"/>
</dbReference>
<evidence type="ECO:0000313" key="1">
    <source>
        <dbReference type="EMBL" id="WHZ57379.1"/>
    </source>
</evidence>
<accession>A0ACD4RA97</accession>
<name>A0ACD4RA97_9BACI</name>
<gene>
    <name evidence="1" type="ORF">QLQ22_22475</name>
</gene>
<keyword evidence="2" id="KW-1185">Reference proteome</keyword>
<dbReference type="EMBL" id="CP126116">
    <property type="protein sequence ID" value="WHZ57379.1"/>
    <property type="molecule type" value="Genomic_DNA"/>
</dbReference>
<organism evidence="1 2">
    <name type="scientific">Metabacillus hrfriensis</name>
    <dbReference type="NCBI Taxonomy" id="3048891"/>
    <lineage>
        <taxon>Bacteria</taxon>
        <taxon>Bacillati</taxon>
        <taxon>Bacillota</taxon>
        <taxon>Bacilli</taxon>
        <taxon>Bacillales</taxon>
        <taxon>Bacillaceae</taxon>
        <taxon>Metabacillus</taxon>
    </lineage>
</organism>
<protein>
    <submittedName>
        <fullName evidence="1">Crp/Fnr family transcriptional regulator</fullName>
    </submittedName>
</protein>
<reference evidence="2" key="1">
    <citation type="journal article" date="2025" name="Aquaculture">
        <title>Assessment of the bioflocculant production and safety properties of Metabacillus hrfriensis sp. nov. based on phenotypic and whole-genome sequencing analysis.</title>
        <authorList>
            <person name="Zhang R."/>
            <person name="Zhao Z."/>
            <person name="Luo L."/>
            <person name="Wang S."/>
            <person name="Guo K."/>
            <person name="Xu W."/>
        </authorList>
    </citation>
    <scope>NUCLEOTIDE SEQUENCE [LARGE SCALE GENOMIC DNA]</scope>
    <source>
        <strain evidence="2">CT-WN-B3</strain>
    </source>
</reference>
<evidence type="ECO:0000313" key="2">
    <source>
        <dbReference type="Proteomes" id="UP001226091"/>
    </source>
</evidence>